<evidence type="ECO:0000256" key="2">
    <source>
        <dbReference type="SAM" id="SignalP"/>
    </source>
</evidence>
<feature type="region of interest" description="Disordered" evidence="1">
    <location>
        <begin position="25"/>
        <end position="45"/>
    </location>
</feature>
<reference evidence="3 4" key="1">
    <citation type="submission" date="2007-03" db="EMBL/GenBank/DDBJ databases">
        <authorList>
            <person name="Fulton L."/>
            <person name="Clifton S."/>
            <person name="Fulton B."/>
            <person name="Xu J."/>
            <person name="Minx P."/>
            <person name="Pepin K.H."/>
            <person name="Johnson M."/>
            <person name="Thiruvilangam P."/>
            <person name="Bhonagiri V."/>
            <person name="Nash W.E."/>
            <person name="Mardis E.R."/>
            <person name="Wilson R.K."/>
        </authorList>
    </citation>
    <scope>NUCLEOTIDE SEQUENCE [LARGE SCALE GENOMIC DNA]</scope>
    <source>
        <strain evidence="4">ATCC 8483 / DSM 1896 / JCM 5824 / BCRC 10623 / CCUG 4943 / NCTC 11153</strain>
    </source>
</reference>
<protein>
    <recommendedName>
        <fullName evidence="5">Lipoprotein</fullName>
    </recommendedName>
</protein>
<sequence>MTMKKLNLLSLLFIASTIVGCHNTTTKNTTTDAGSSNEETQEAVETNNETLRLTTMKLTDKKWQEIKSGYDKLTKAQNEIMDGEYYEGSLYINLSGIATPDDVSLGGMIVYYKLKEQNYRFLPDNEYAERIKYVFGIDLNAPDALDKKKLKSHENYIVALNPNPDMDSKDNIQDKEFYPYRNHLYFFKKFNICVMQMPSALLLEIDKNTDKDHINVYKSAFDYHWNNYILNDNKASLAWLVSNGKEMEVKDLLFCFGYDKDAKLNKLILDSISNNANDRYSIESLEQVFAGRDLNGKLQIHENLLKFIQENPTNDYVKMLDIYGNYCLGEKTDCKFTRDESFKIAAYITYYLKLIDLENDKRSGSDEYLIINDMLFRIIGALEDKEGNQRDDEGEDSKFLKEIIKNDYYNLPNFKEMVYGLVNDYRNIGYSSEAVD</sequence>
<feature type="chain" id="PRO_5042993493" description="Lipoprotein" evidence="2">
    <location>
        <begin position="22"/>
        <end position="436"/>
    </location>
</feature>
<proteinExistence type="predicted"/>
<keyword evidence="2" id="KW-0732">Signal</keyword>
<gene>
    <name evidence="3" type="ORF">BACOVA_03214</name>
</gene>
<dbReference type="PROSITE" id="PS51257">
    <property type="entry name" value="PROKAR_LIPOPROTEIN"/>
    <property type="match status" value="1"/>
</dbReference>
<comment type="caution">
    <text evidence="3">The sequence shown here is derived from an EMBL/GenBank/DDBJ whole genome shotgun (WGS) entry which is preliminary data.</text>
</comment>
<reference evidence="4" key="2">
    <citation type="submission" date="2007-04" db="EMBL/GenBank/DDBJ databases">
        <title>Draft genome sequence of Bacteroides ovatus (ATCC 8483).</title>
        <authorList>
            <person name="Sudarsanam P."/>
            <person name="Ley R."/>
            <person name="Guruge J."/>
            <person name="Turnbaugh P.J."/>
            <person name="Mahowald M."/>
            <person name="Liep D."/>
            <person name="Gordon J."/>
        </authorList>
    </citation>
    <scope>NUCLEOTIDE SEQUENCE [LARGE SCALE GENOMIC DNA]</scope>
    <source>
        <strain evidence="4">ATCC 8483 / DSM 1896 / JCM 5824 / BCRC 10623 / CCUG 4943 / NCTC 11153</strain>
    </source>
</reference>
<name>A0AAN3A7I7_BACO1</name>
<evidence type="ECO:0000313" key="3">
    <source>
        <dbReference type="EMBL" id="EDO11311.1"/>
    </source>
</evidence>
<evidence type="ECO:0008006" key="5">
    <source>
        <dbReference type="Google" id="ProtNLM"/>
    </source>
</evidence>
<dbReference type="EMBL" id="AAXF02000050">
    <property type="protein sequence ID" value="EDO11311.1"/>
    <property type="molecule type" value="Genomic_DNA"/>
</dbReference>
<organism evidence="3 4">
    <name type="scientific">Bacteroides ovatus (strain ATCC 8483 / DSM 1896 / JCM 5824 / BCRC 10623 / CCUG 4943 / NCTC 11153)</name>
    <dbReference type="NCBI Taxonomy" id="411476"/>
    <lineage>
        <taxon>Bacteria</taxon>
        <taxon>Pseudomonadati</taxon>
        <taxon>Bacteroidota</taxon>
        <taxon>Bacteroidia</taxon>
        <taxon>Bacteroidales</taxon>
        <taxon>Bacteroidaceae</taxon>
        <taxon>Bacteroides</taxon>
    </lineage>
</organism>
<dbReference type="Proteomes" id="UP000005475">
    <property type="component" value="Unassembled WGS sequence"/>
</dbReference>
<evidence type="ECO:0000256" key="1">
    <source>
        <dbReference type="SAM" id="MobiDB-lite"/>
    </source>
</evidence>
<dbReference type="AlphaFoldDB" id="A0AAN3A7I7"/>
<evidence type="ECO:0000313" key="4">
    <source>
        <dbReference type="Proteomes" id="UP000005475"/>
    </source>
</evidence>
<accession>A0AAN3A7I7</accession>
<feature type="compositionally biased region" description="Polar residues" evidence="1">
    <location>
        <begin position="32"/>
        <end position="45"/>
    </location>
</feature>
<feature type="signal peptide" evidence="2">
    <location>
        <begin position="1"/>
        <end position="21"/>
    </location>
</feature>